<evidence type="ECO:0000256" key="5">
    <source>
        <dbReference type="ARBA" id="ARBA00022723"/>
    </source>
</evidence>
<organism evidence="10 11">
    <name type="scientific">Miscanthus lutarioriparius</name>
    <dbReference type="NCBI Taxonomy" id="422564"/>
    <lineage>
        <taxon>Eukaryota</taxon>
        <taxon>Viridiplantae</taxon>
        <taxon>Streptophyta</taxon>
        <taxon>Embryophyta</taxon>
        <taxon>Tracheophyta</taxon>
        <taxon>Spermatophyta</taxon>
        <taxon>Magnoliopsida</taxon>
        <taxon>Liliopsida</taxon>
        <taxon>Poales</taxon>
        <taxon>Poaceae</taxon>
        <taxon>PACMAD clade</taxon>
        <taxon>Panicoideae</taxon>
        <taxon>Andropogonodae</taxon>
        <taxon>Andropogoneae</taxon>
        <taxon>Saccharinae</taxon>
        <taxon>Miscanthus</taxon>
    </lineage>
</organism>
<dbReference type="PANTHER" id="PTHR22930">
    <property type="match status" value="1"/>
</dbReference>
<dbReference type="GO" id="GO:0004518">
    <property type="term" value="F:nuclease activity"/>
    <property type="evidence" value="ECO:0007669"/>
    <property type="project" value="UniProtKB-KW"/>
</dbReference>
<feature type="domain" description="DUF8040" evidence="9">
    <location>
        <begin position="1"/>
        <end position="35"/>
    </location>
</feature>
<dbReference type="AlphaFoldDB" id="A0A811NNL9"/>
<evidence type="ECO:0000259" key="9">
    <source>
        <dbReference type="Pfam" id="PF26138"/>
    </source>
</evidence>
<name>A0A811NNL9_9POAL</name>
<evidence type="ECO:0000256" key="7">
    <source>
        <dbReference type="ARBA" id="ARBA00023242"/>
    </source>
</evidence>
<evidence type="ECO:0000313" key="11">
    <source>
        <dbReference type="Proteomes" id="UP000604825"/>
    </source>
</evidence>
<protein>
    <recommendedName>
        <fullName evidence="12">DDE Tnp4 domain-containing protein</fullName>
    </recommendedName>
</protein>
<dbReference type="GO" id="GO:0016787">
    <property type="term" value="F:hydrolase activity"/>
    <property type="evidence" value="ECO:0007669"/>
    <property type="project" value="UniProtKB-KW"/>
</dbReference>
<evidence type="ECO:0000256" key="3">
    <source>
        <dbReference type="ARBA" id="ARBA00006958"/>
    </source>
</evidence>
<dbReference type="Pfam" id="PF26138">
    <property type="entry name" value="DUF8040"/>
    <property type="match status" value="1"/>
</dbReference>
<dbReference type="GO" id="GO:0046872">
    <property type="term" value="F:metal ion binding"/>
    <property type="evidence" value="ECO:0007669"/>
    <property type="project" value="UniProtKB-KW"/>
</dbReference>
<keyword evidence="5" id="KW-0479">Metal-binding</keyword>
<evidence type="ECO:0000259" key="8">
    <source>
        <dbReference type="Pfam" id="PF13359"/>
    </source>
</evidence>
<evidence type="ECO:0000313" key="10">
    <source>
        <dbReference type="EMBL" id="CAD6225383.1"/>
    </source>
</evidence>
<evidence type="ECO:0000256" key="1">
    <source>
        <dbReference type="ARBA" id="ARBA00001968"/>
    </source>
</evidence>
<gene>
    <name evidence="10" type="ORF">NCGR_LOCUS17451</name>
</gene>
<keyword evidence="11" id="KW-1185">Reference proteome</keyword>
<proteinExistence type="inferred from homology"/>
<dbReference type="InterPro" id="IPR045249">
    <property type="entry name" value="HARBI1-like"/>
</dbReference>
<feature type="domain" description="DDE Tnp4" evidence="8">
    <location>
        <begin position="45"/>
        <end position="121"/>
    </location>
</feature>
<evidence type="ECO:0000256" key="4">
    <source>
        <dbReference type="ARBA" id="ARBA00022722"/>
    </source>
</evidence>
<dbReference type="OrthoDB" id="784298at2759"/>
<evidence type="ECO:0000256" key="6">
    <source>
        <dbReference type="ARBA" id="ARBA00022801"/>
    </source>
</evidence>
<dbReference type="Pfam" id="PF13359">
    <property type="entry name" value="DDE_Tnp_4"/>
    <property type="match status" value="1"/>
</dbReference>
<evidence type="ECO:0000256" key="2">
    <source>
        <dbReference type="ARBA" id="ARBA00004123"/>
    </source>
</evidence>
<evidence type="ECO:0008006" key="12">
    <source>
        <dbReference type="Google" id="ProtNLM"/>
    </source>
</evidence>
<comment type="similarity">
    <text evidence="3">Belongs to the HARBI1 family.</text>
</comment>
<dbReference type="PANTHER" id="PTHR22930:SF271">
    <property type="entry name" value="OS03G0643050 PROTEIN"/>
    <property type="match status" value="1"/>
</dbReference>
<dbReference type="InterPro" id="IPR027806">
    <property type="entry name" value="HARBI1_dom"/>
</dbReference>
<keyword evidence="6" id="KW-0378">Hydrolase</keyword>
<dbReference type="EMBL" id="CAJGYO010000004">
    <property type="protein sequence ID" value="CAD6225383.1"/>
    <property type="molecule type" value="Genomic_DNA"/>
</dbReference>
<keyword evidence="7" id="KW-0539">Nucleus</keyword>
<dbReference type="Proteomes" id="UP000604825">
    <property type="component" value="Unassembled WGS sequence"/>
</dbReference>
<comment type="caution">
    <text evidence="10">The sequence shown here is derived from an EMBL/GenBank/DDBJ whole genome shotgun (WGS) entry which is preliminary data.</text>
</comment>
<dbReference type="GO" id="GO:0005634">
    <property type="term" value="C:nucleus"/>
    <property type="evidence" value="ECO:0007669"/>
    <property type="project" value="UniProtKB-SubCell"/>
</dbReference>
<keyword evidence="4" id="KW-0540">Nuclease</keyword>
<dbReference type="InterPro" id="IPR058353">
    <property type="entry name" value="DUF8040"/>
</dbReference>
<sequence length="186" mass="21866">MEVQVFQALVHILRDKQLLADSRAISVEEKVAIFMRDQLQMQGFYKIHSIMVLKYLLEPGRARQKPRDYKELYNLRHAQLRNHIERAIEILKKRFPILRTGSHYPVNKQVDISVACCVLQNFIRLHNGDMLWPNNSNAEIDPDQIVDVPNGDQNYIGDIQAFNNSREAGNRKRDDIARRMWDHYIA</sequence>
<comment type="subcellular location">
    <subcellularLocation>
        <location evidence="2">Nucleus</location>
    </subcellularLocation>
</comment>
<comment type="cofactor">
    <cofactor evidence="1">
        <name>a divalent metal cation</name>
        <dbReference type="ChEBI" id="CHEBI:60240"/>
    </cofactor>
</comment>
<reference evidence="10" key="1">
    <citation type="submission" date="2020-10" db="EMBL/GenBank/DDBJ databases">
        <authorList>
            <person name="Han B."/>
            <person name="Lu T."/>
            <person name="Zhao Q."/>
            <person name="Huang X."/>
            <person name="Zhao Y."/>
        </authorList>
    </citation>
    <scope>NUCLEOTIDE SEQUENCE</scope>
</reference>
<accession>A0A811NNL9</accession>